<name>X8CJF5_MYCIT</name>
<accession>X8CJF5</accession>
<gene>
    <name evidence="2" type="ORF">I550_3728</name>
</gene>
<dbReference type="EMBL" id="JAOG01000002">
    <property type="protein sequence ID" value="EUA55573.1"/>
    <property type="molecule type" value="Genomic_DNA"/>
</dbReference>
<evidence type="ECO:0000256" key="1">
    <source>
        <dbReference type="SAM" id="MobiDB-lite"/>
    </source>
</evidence>
<organism evidence="2 3">
    <name type="scientific">Mycobacterium intracellulare 1956</name>
    <dbReference type="NCBI Taxonomy" id="1299331"/>
    <lineage>
        <taxon>Bacteria</taxon>
        <taxon>Bacillati</taxon>
        <taxon>Actinomycetota</taxon>
        <taxon>Actinomycetes</taxon>
        <taxon>Mycobacteriales</taxon>
        <taxon>Mycobacteriaceae</taxon>
        <taxon>Mycobacterium</taxon>
        <taxon>Mycobacterium avium complex (MAC)</taxon>
    </lineage>
</organism>
<feature type="region of interest" description="Disordered" evidence="1">
    <location>
        <begin position="48"/>
        <end position="76"/>
    </location>
</feature>
<sequence>MADNGIHQPPAAGRAGTNWADASTRDSSGSHPNGWVSIRVRLIAALSTPASTSRAARRRARALAQRNDPVSVVKPA</sequence>
<dbReference type="AlphaFoldDB" id="X8CJF5"/>
<protein>
    <submittedName>
        <fullName evidence="2">Uncharacterized protein</fullName>
    </submittedName>
</protein>
<feature type="region of interest" description="Disordered" evidence="1">
    <location>
        <begin position="1"/>
        <end position="34"/>
    </location>
</feature>
<reference evidence="2 3" key="1">
    <citation type="submission" date="2013-12" db="EMBL/GenBank/DDBJ databases">
        <authorList>
            <person name="Zelazny A."/>
            <person name="Olivier K."/>
            <person name="Holland S."/>
            <person name="Lenaerts A."/>
            <person name="Ordway D."/>
            <person name="DeGroote M.A."/>
            <person name="Parker T."/>
            <person name="Sizemore C."/>
            <person name="Tallon L.J."/>
            <person name="Sadzewicz L.K."/>
            <person name="Sengamalay N."/>
            <person name="Fraser C.M."/>
            <person name="Hine E."/>
            <person name="Shefchek K.A."/>
            <person name="Das S.P."/>
            <person name="Tettelin H."/>
        </authorList>
    </citation>
    <scope>NUCLEOTIDE SEQUENCE [LARGE SCALE GENOMIC DNA]</scope>
    <source>
        <strain evidence="2 3">1956</strain>
    </source>
</reference>
<dbReference type="Proteomes" id="UP000020825">
    <property type="component" value="Unassembled WGS sequence"/>
</dbReference>
<proteinExistence type="predicted"/>
<comment type="caution">
    <text evidence="2">The sequence shown here is derived from an EMBL/GenBank/DDBJ whole genome shotgun (WGS) entry which is preliminary data.</text>
</comment>
<evidence type="ECO:0000313" key="3">
    <source>
        <dbReference type="Proteomes" id="UP000020825"/>
    </source>
</evidence>
<evidence type="ECO:0000313" key="2">
    <source>
        <dbReference type="EMBL" id="EUA55573.1"/>
    </source>
</evidence>